<dbReference type="EMBL" id="VWPJ01000034">
    <property type="protein sequence ID" value="KAA5603511.1"/>
    <property type="molecule type" value="Genomic_DNA"/>
</dbReference>
<dbReference type="OrthoDB" id="5293641at2"/>
<protein>
    <submittedName>
        <fullName evidence="7">NnrU family protein</fullName>
    </submittedName>
</protein>
<keyword evidence="3 5" id="KW-1133">Transmembrane helix</keyword>
<feature type="transmembrane region" description="Helical" evidence="5">
    <location>
        <begin position="158"/>
        <end position="178"/>
    </location>
</feature>
<dbReference type="RefSeq" id="WP_150064142.1">
    <property type="nucleotide sequence ID" value="NZ_JACHII010000011.1"/>
</dbReference>
<evidence type="ECO:0000259" key="6">
    <source>
        <dbReference type="Pfam" id="PF07298"/>
    </source>
</evidence>
<feature type="transmembrane region" description="Helical" evidence="5">
    <location>
        <begin position="35"/>
        <end position="56"/>
    </location>
</feature>
<evidence type="ECO:0000256" key="5">
    <source>
        <dbReference type="SAM" id="Phobius"/>
    </source>
</evidence>
<feature type="domain" description="NnrU" evidence="6">
    <location>
        <begin position="4"/>
        <end position="182"/>
    </location>
</feature>
<comment type="caution">
    <text evidence="7">The sequence shown here is derived from an EMBL/GenBank/DDBJ whole genome shotgun (WGS) entry which is preliminary data.</text>
</comment>
<evidence type="ECO:0000256" key="1">
    <source>
        <dbReference type="ARBA" id="ARBA00004141"/>
    </source>
</evidence>
<organism evidence="7 8">
    <name type="scientific">Roseospira marina</name>
    <dbReference type="NCBI Taxonomy" id="140057"/>
    <lineage>
        <taxon>Bacteria</taxon>
        <taxon>Pseudomonadati</taxon>
        <taxon>Pseudomonadota</taxon>
        <taxon>Alphaproteobacteria</taxon>
        <taxon>Rhodospirillales</taxon>
        <taxon>Rhodospirillaceae</taxon>
        <taxon>Roseospira</taxon>
    </lineage>
</organism>
<evidence type="ECO:0000256" key="3">
    <source>
        <dbReference type="ARBA" id="ARBA00022989"/>
    </source>
</evidence>
<keyword evidence="4 5" id="KW-0472">Membrane</keyword>
<evidence type="ECO:0000256" key="2">
    <source>
        <dbReference type="ARBA" id="ARBA00022692"/>
    </source>
</evidence>
<sequence length="198" mass="21077">MTLLALGILVFFLTHIIPTVPVLRGRLVNGIGVMPYKAVFSLLSAVGVGLIIYGFSQAPPLRGYDTPAWGVYVPLVAMPLAFILLVAAYVPCTIKRVTRHPMTLGVLLWSGSHLLASSDAPSGLLFGSFALYSVMNLLGQVSRPQPPRPAPQPRWKDILVIVIGLGLTVVMIGAHHILFGVSSMPYLFGAEAPLVPGG</sequence>
<dbReference type="GO" id="GO:0016020">
    <property type="term" value="C:membrane"/>
    <property type="evidence" value="ECO:0007669"/>
    <property type="project" value="UniProtKB-SubCell"/>
</dbReference>
<evidence type="ECO:0000313" key="7">
    <source>
        <dbReference type="EMBL" id="KAA5603511.1"/>
    </source>
</evidence>
<dbReference type="Pfam" id="PF07298">
    <property type="entry name" value="NnrU"/>
    <property type="match status" value="1"/>
</dbReference>
<feature type="transmembrane region" description="Helical" evidence="5">
    <location>
        <begin position="68"/>
        <end position="90"/>
    </location>
</feature>
<dbReference type="Proteomes" id="UP000324065">
    <property type="component" value="Unassembled WGS sequence"/>
</dbReference>
<dbReference type="InterPro" id="IPR009915">
    <property type="entry name" value="NnrU_dom"/>
</dbReference>
<evidence type="ECO:0000313" key="8">
    <source>
        <dbReference type="Proteomes" id="UP000324065"/>
    </source>
</evidence>
<reference evidence="7 8" key="1">
    <citation type="submission" date="2019-09" db="EMBL/GenBank/DDBJ databases">
        <title>Genome sequence of Roseospira marina, one of the more divergent members of the non-sulfur purple photosynthetic bacterial family, the Rhodospirillaceae.</title>
        <authorList>
            <person name="Meyer T."/>
            <person name="Kyndt J."/>
        </authorList>
    </citation>
    <scope>NUCLEOTIDE SEQUENCE [LARGE SCALE GENOMIC DNA]</scope>
    <source>
        <strain evidence="7 8">DSM 15113</strain>
    </source>
</reference>
<keyword evidence="8" id="KW-1185">Reference proteome</keyword>
<accession>A0A5M6I5K6</accession>
<evidence type="ECO:0000256" key="4">
    <source>
        <dbReference type="ARBA" id="ARBA00023136"/>
    </source>
</evidence>
<comment type="subcellular location">
    <subcellularLocation>
        <location evidence="1">Membrane</location>
        <topology evidence="1">Multi-pass membrane protein</topology>
    </subcellularLocation>
</comment>
<proteinExistence type="predicted"/>
<name>A0A5M6I5K6_9PROT</name>
<dbReference type="AlphaFoldDB" id="A0A5M6I5K6"/>
<keyword evidence="2 5" id="KW-0812">Transmembrane</keyword>
<gene>
    <name evidence="7" type="ORF">F1188_19585</name>
</gene>